<gene>
    <name evidence="1" type="ORF">NUW58_g9560</name>
</gene>
<evidence type="ECO:0000313" key="2">
    <source>
        <dbReference type="Proteomes" id="UP001143856"/>
    </source>
</evidence>
<evidence type="ECO:0000313" key="1">
    <source>
        <dbReference type="EMBL" id="KAJ2970898.1"/>
    </source>
</evidence>
<protein>
    <submittedName>
        <fullName evidence="1">Uncharacterized protein</fullName>
    </submittedName>
</protein>
<organism evidence="1 2">
    <name type="scientific">Xylaria curta</name>
    <dbReference type="NCBI Taxonomy" id="42375"/>
    <lineage>
        <taxon>Eukaryota</taxon>
        <taxon>Fungi</taxon>
        <taxon>Dikarya</taxon>
        <taxon>Ascomycota</taxon>
        <taxon>Pezizomycotina</taxon>
        <taxon>Sordariomycetes</taxon>
        <taxon>Xylariomycetidae</taxon>
        <taxon>Xylariales</taxon>
        <taxon>Xylariaceae</taxon>
        <taxon>Xylaria</taxon>
    </lineage>
</organism>
<keyword evidence="2" id="KW-1185">Reference proteome</keyword>
<dbReference type="Proteomes" id="UP001143856">
    <property type="component" value="Unassembled WGS sequence"/>
</dbReference>
<comment type="caution">
    <text evidence="1">The sequence shown here is derived from an EMBL/GenBank/DDBJ whole genome shotgun (WGS) entry which is preliminary data.</text>
</comment>
<sequence length="266" mass="28733">MVNVAPSSSPTPISRCRAFCGSIGGALPTVAMLRAALVPRARVVRSWGAVGRASTRRPAEEGAVGEMPSLYPRSVVVCGVANGPAQVSRVPSPNPRRVSVDDGYTDMRIMHMLCTGRRGSRVVALVSWENDSAASLFESEPKWLSTRLDTERPSCIARMFGDTPLLAGLTGEQGYIDVFGSDTLGFVTCLVNKLSERQDWVGLLIREHVEQSRPLSEAGGRLYFGIFAPEQSAWFLSVSENEGSRAGRKQHQQQDNSEPGMHSVGG</sequence>
<dbReference type="EMBL" id="JAPDGR010003534">
    <property type="protein sequence ID" value="KAJ2970898.1"/>
    <property type="molecule type" value="Genomic_DNA"/>
</dbReference>
<accession>A0ACC1MWK1</accession>
<reference evidence="1" key="1">
    <citation type="submission" date="2022-10" db="EMBL/GenBank/DDBJ databases">
        <title>Genome Sequence of Xylaria curta.</title>
        <authorList>
            <person name="Buettner E."/>
        </authorList>
    </citation>
    <scope>NUCLEOTIDE SEQUENCE</scope>
    <source>
        <strain evidence="1">Babe10</strain>
    </source>
</reference>
<proteinExistence type="predicted"/>
<name>A0ACC1MWK1_9PEZI</name>